<dbReference type="EMBL" id="ACGJ01002917">
    <property type="protein sequence ID" value="EES98768.1"/>
    <property type="molecule type" value="Genomic_DNA"/>
</dbReference>
<sequence length="198" mass="22001">MPSNDDLQSLLAKYRVAPQIQATLDNALSRANGKVDQQFTHINTTEKAPQSIEVQPPANVAASPTKKALDSSPIAAKVDERRAISSSTMGARVLTDQEGAHENKEPPDQKTQYPLPAKKSIKISETVEHYKEEPQRYLGTHSVGTQTPLVLTEENEALRRLQGELDHVKSQLSCLQTEVIKQFVNLDIKLTDLLHHHK</sequence>
<evidence type="ECO:0000313" key="4">
    <source>
        <dbReference type="Proteomes" id="UP000002488"/>
    </source>
</evidence>
<proteinExistence type="predicted"/>
<gene>
    <name evidence="3" type="ORF">GL50581_3957</name>
</gene>
<dbReference type="AlphaFoldDB" id="C6LYS9"/>
<evidence type="ECO:0000256" key="2">
    <source>
        <dbReference type="SAM" id="MobiDB-lite"/>
    </source>
</evidence>
<comment type="caution">
    <text evidence="3">The sequence shown here is derived from an EMBL/GenBank/DDBJ whole genome shotgun (WGS) entry which is preliminary data.</text>
</comment>
<evidence type="ECO:0000256" key="1">
    <source>
        <dbReference type="SAM" id="Coils"/>
    </source>
</evidence>
<feature type="region of interest" description="Disordered" evidence="2">
    <location>
        <begin position="46"/>
        <end position="113"/>
    </location>
</feature>
<dbReference type="OrthoDB" id="10256425at2759"/>
<evidence type="ECO:0000313" key="3">
    <source>
        <dbReference type="EMBL" id="EES98768.1"/>
    </source>
</evidence>
<organism evidence="3 4">
    <name type="scientific">Giardia intestinalis (strain ATCC 50581 / GS clone H7)</name>
    <name type="common">Giardia lamblia</name>
    <dbReference type="NCBI Taxonomy" id="598745"/>
    <lineage>
        <taxon>Eukaryota</taxon>
        <taxon>Metamonada</taxon>
        <taxon>Diplomonadida</taxon>
        <taxon>Hexamitidae</taxon>
        <taxon>Giardiinae</taxon>
        <taxon>Giardia</taxon>
    </lineage>
</organism>
<dbReference type="OMA" id="QPVHTNI"/>
<dbReference type="Proteomes" id="UP000002488">
    <property type="component" value="Unassembled WGS sequence"/>
</dbReference>
<feature type="compositionally biased region" description="Basic and acidic residues" evidence="2">
    <location>
        <begin position="98"/>
        <end position="108"/>
    </location>
</feature>
<dbReference type="VEuPathDB" id="GiardiaDB:GL50581_3957"/>
<name>C6LYS9_GIAIB</name>
<accession>C6LYS9</accession>
<keyword evidence="1" id="KW-0175">Coiled coil</keyword>
<feature type="coiled-coil region" evidence="1">
    <location>
        <begin position="151"/>
        <end position="178"/>
    </location>
</feature>
<reference evidence="3 4" key="1">
    <citation type="journal article" date="2009" name="PLoS Pathog.">
        <title>Draft genome sequencing of giardia intestinalis assemblage B isolate GS: is human giardiasis caused by two different species?</title>
        <authorList>
            <person name="Franzen O."/>
            <person name="Jerlstrom-Hultqvist J."/>
            <person name="Castro E."/>
            <person name="Sherwood E."/>
            <person name="Ankarklev J."/>
            <person name="Reiner D.S."/>
            <person name="Palm D."/>
            <person name="Andersson J.O."/>
            <person name="Andersson B."/>
            <person name="Svard S.G."/>
        </authorList>
    </citation>
    <scope>NUCLEOTIDE SEQUENCE [LARGE SCALE GENOMIC DNA]</scope>
    <source>
        <strain evidence="4">ATCC 50581 / GS clone H7</strain>
    </source>
</reference>
<protein>
    <submittedName>
        <fullName evidence="3">Uncharacterized protein</fullName>
    </submittedName>
</protein>